<name>A0ABN3V8P2_9PSEU</name>
<proteinExistence type="predicted"/>
<dbReference type="Proteomes" id="UP001500979">
    <property type="component" value="Unassembled WGS sequence"/>
</dbReference>
<dbReference type="RefSeq" id="WP_344678789.1">
    <property type="nucleotide sequence ID" value="NZ_BAAAUX010000007.1"/>
</dbReference>
<dbReference type="InterPro" id="IPR025164">
    <property type="entry name" value="Toastrack_DUF4097"/>
</dbReference>
<dbReference type="Pfam" id="PF13349">
    <property type="entry name" value="DUF4097"/>
    <property type="match status" value="1"/>
</dbReference>
<protein>
    <submittedName>
        <fullName evidence="3">DUF4097 family beta strand repeat-containing protein</fullName>
    </submittedName>
</protein>
<reference evidence="3 4" key="1">
    <citation type="journal article" date="2019" name="Int. J. Syst. Evol. Microbiol.">
        <title>The Global Catalogue of Microorganisms (GCM) 10K type strain sequencing project: providing services to taxonomists for standard genome sequencing and annotation.</title>
        <authorList>
            <consortium name="The Broad Institute Genomics Platform"/>
            <consortium name="The Broad Institute Genome Sequencing Center for Infectious Disease"/>
            <person name="Wu L."/>
            <person name="Ma J."/>
        </authorList>
    </citation>
    <scope>NUCLEOTIDE SEQUENCE [LARGE SCALE GENOMIC DNA]</scope>
    <source>
        <strain evidence="3 4">JCM 9383</strain>
    </source>
</reference>
<dbReference type="EMBL" id="BAAAUX010000007">
    <property type="protein sequence ID" value="GAA2782576.1"/>
    <property type="molecule type" value="Genomic_DNA"/>
</dbReference>
<gene>
    <name evidence="3" type="ORF">GCM10010470_15730</name>
</gene>
<dbReference type="Gene3D" id="2.160.20.120">
    <property type="match status" value="1"/>
</dbReference>
<feature type="region of interest" description="Disordered" evidence="1">
    <location>
        <begin position="275"/>
        <end position="299"/>
    </location>
</feature>
<keyword evidence="4" id="KW-1185">Reference proteome</keyword>
<evidence type="ECO:0000313" key="3">
    <source>
        <dbReference type="EMBL" id="GAA2782576.1"/>
    </source>
</evidence>
<evidence type="ECO:0000313" key="4">
    <source>
        <dbReference type="Proteomes" id="UP001500979"/>
    </source>
</evidence>
<feature type="region of interest" description="Disordered" evidence="1">
    <location>
        <begin position="1"/>
        <end position="21"/>
    </location>
</feature>
<comment type="caution">
    <text evidence="3">The sequence shown here is derived from an EMBL/GenBank/DDBJ whole genome shotgun (WGS) entry which is preliminary data.</text>
</comment>
<organism evidence="3 4">
    <name type="scientific">Saccharopolyspora taberi</name>
    <dbReference type="NCBI Taxonomy" id="60895"/>
    <lineage>
        <taxon>Bacteria</taxon>
        <taxon>Bacillati</taxon>
        <taxon>Actinomycetota</taxon>
        <taxon>Actinomycetes</taxon>
        <taxon>Pseudonocardiales</taxon>
        <taxon>Pseudonocardiaceae</taxon>
        <taxon>Saccharopolyspora</taxon>
    </lineage>
</organism>
<evidence type="ECO:0000259" key="2">
    <source>
        <dbReference type="Pfam" id="PF13349"/>
    </source>
</evidence>
<accession>A0ABN3V8P2</accession>
<evidence type="ECO:0000256" key="1">
    <source>
        <dbReference type="SAM" id="MobiDB-lite"/>
    </source>
</evidence>
<feature type="domain" description="DUF4097" evidence="2">
    <location>
        <begin position="131"/>
        <end position="295"/>
    </location>
</feature>
<sequence length="315" mass="32719">MTEQQSSAEEEPNELVRTQDFETSAPIEIDIGNSSGTIRVELADTELTHVEVRHDPSAGGMDWRGGISGLLNWVTEQFGESGLRPGSVDVGRRLQSEPFAEAVRQTRIDLTGSRLAVRSPASGPLRGIPLEITIKAPLDSQLGVHTDSGKVAVSGAVSRLQLRSGSGEVIVDEVTGTASARTGSGQMRLGTMRSGVQARSGSGDVEIGALEAASSVVTGSGNVWLGEVHNDVLVRSGSGDITVADAAKGQVELITGSGELQVSIRRGVLAEVDLTSSTGSASSDLPVADEPPEEEPKLRIFGRTGNGDVLVGSAM</sequence>